<dbReference type="GO" id="GO:0008270">
    <property type="term" value="F:zinc ion binding"/>
    <property type="evidence" value="ECO:0007669"/>
    <property type="project" value="InterPro"/>
</dbReference>
<evidence type="ECO:0000256" key="2">
    <source>
        <dbReference type="ARBA" id="ARBA00022692"/>
    </source>
</evidence>
<gene>
    <name evidence="8" type="ORF">EHS25_009802</name>
</gene>
<proteinExistence type="predicted"/>
<organism evidence="8 9">
    <name type="scientific">Saitozyma podzolica</name>
    <dbReference type="NCBI Taxonomy" id="1890683"/>
    <lineage>
        <taxon>Eukaryota</taxon>
        <taxon>Fungi</taxon>
        <taxon>Dikarya</taxon>
        <taxon>Basidiomycota</taxon>
        <taxon>Agaricomycotina</taxon>
        <taxon>Tremellomycetes</taxon>
        <taxon>Tremellales</taxon>
        <taxon>Trimorphomycetaceae</taxon>
        <taxon>Saitozyma</taxon>
    </lineage>
</organism>
<dbReference type="InterPro" id="IPR001138">
    <property type="entry name" value="Zn2Cys6_DnaBD"/>
</dbReference>
<comment type="caution">
    <text evidence="8">The sequence shown here is derived from an EMBL/GenBank/DDBJ whole genome shotgun (WGS) entry which is preliminary data.</text>
</comment>
<comment type="subcellular location">
    <subcellularLocation>
        <location evidence="1">Membrane</location>
        <topology evidence="1">Multi-pass membrane protein</topology>
    </subcellularLocation>
</comment>
<dbReference type="InterPro" id="IPR036864">
    <property type="entry name" value="Zn2-C6_fun-type_DNA-bd_sf"/>
</dbReference>
<evidence type="ECO:0000313" key="8">
    <source>
        <dbReference type="EMBL" id="RSH91503.1"/>
    </source>
</evidence>
<keyword evidence="4 6" id="KW-0472">Membrane</keyword>
<accession>A0A427YK73</accession>
<dbReference type="GO" id="GO:0016020">
    <property type="term" value="C:membrane"/>
    <property type="evidence" value="ECO:0007669"/>
    <property type="project" value="UniProtKB-SubCell"/>
</dbReference>
<dbReference type="EMBL" id="RSCD01000008">
    <property type="protein sequence ID" value="RSH91503.1"/>
    <property type="molecule type" value="Genomic_DNA"/>
</dbReference>
<dbReference type="Proteomes" id="UP000279259">
    <property type="component" value="Unassembled WGS sequence"/>
</dbReference>
<keyword evidence="9" id="KW-1185">Reference proteome</keyword>
<evidence type="ECO:0000256" key="5">
    <source>
        <dbReference type="SAM" id="MobiDB-lite"/>
    </source>
</evidence>
<dbReference type="PANTHER" id="PTHR23291:SF50">
    <property type="entry name" value="PROTEIN LIFEGUARD 4"/>
    <property type="match status" value="1"/>
</dbReference>
<feature type="transmembrane region" description="Helical" evidence="6">
    <location>
        <begin position="256"/>
        <end position="275"/>
    </location>
</feature>
<dbReference type="STRING" id="1890683.A0A427YK73"/>
<dbReference type="OrthoDB" id="7933078at2759"/>
<feature type="transmembrane region" description="Helical" evidence="6">
    <location>
        <begin position="84"/>
        <end position="104"/>
    </location>
</feature>
<keyword evidence="3 6" id="KW-1133">Transmembrane helix</keyword>
<feature type="domain" description="Zn(2)-C6 fungal-type" evidence="7">
    <location>
        <begin position="360"/>
        <end position="396"/>
    </location>
</feature>
<dbReference type="PROSITE" id="PS50048">
    <property type="entry name" value="ZN2_CY6_FUNGAL_2"/>
    <property type="match status" value="1"/>
</dbReference>
<evidence type="ECO:0000256" key="3">
    <source>
        <dbReference type="ARBA" id="ARBA00022989"/>
    </source>
</evidence>
<dbReference type="PROSITE" id="PS00463">
    <property type="entry name" value="ZN2_CY6_FUNGAL_1"/>
    <property type="match status" value="1"/>
</dbReference>
<sequence length="930" mass="103209">MAVPPAYTDMPPKTKQPQLYGAADPSETEPFLDSAQAQASSSRGLNPNAWTSQPGEDDLPDDFKIGVNVIDCDAEIRLAFIRKVYSILLVQLLLTATVALVMYQPAAVDFMRQHGWIIYIPFVGSFVSLFGVYWKRHQHPANLVLLGIFTMFEAMLIGTVTSFYESRIVIQALFITFGVFFGLTIFTLQTKLDFSSFAPFLFAAIWGLITASLIQIFLPFNATVDLVIASFGVLLFSAFVLYDTQQIMKRLSVDEAILGALTLYLDFINLFLNVLRVSVHSCTRYTTAMYRVYANMDGLRFWQAAQAVRMPSSNAAPPPSRSRVESARHRFCAKMTGSDQAQSPVSMVHQEAQAAKRKIACILCREAKVRCLPTPAASDPVEPCLRCVRLGLCCEYRKRRRPRTRYPWDRSGRSRSLGPQPPRDGRGLERGSIGTEVSDPARATASITQAAMPSGGEEPPPELQPIASDDRTTDLPTILRNLRAESRLPASASNLDTFAPDSRPTIASQWNLTQVTDTEASAALAGLDVRGLFSKWVRAARDLSFFANHNQYIAILDPELHTVAYTWSNCPVLYVAILTAAARTFAHDRYLALVKLSNAMLGAAFATGLCSVGLCQALSILSTWRVASDGGNFRRAGYAIRERTWIQLFSFDRTLHHVYHRPRMCTPDDLWDTDQWLQDHPEIPCPADVMLAASQGFGVALTAMRVASDSAYRDRTRTKMVVHLLQDQASRWETAWFNDSPPAILEASSRAILGYYRVALRFCLVEFEVAMLEKQNDIITFAESVARGMDVLQYIVDRLAPAGILHFIPDLITVQAARIGVFLVKASHPRVPVSTMCMSIHLDRLEESVRKDILHLFRSLVAVCGAAAKGEDTASYQAKFFTGLLDLQPVSGNEQSSDPPLGGEFAGLVDYPAPEWTAVEDVLQDANQWH</sequence>
<dbReference type="GO" id="GO:0000981">
    <property type="term" value="F:DNA-binding transcription factor activity, RNA polymerase II-specific"/>
    <property type="evidence" value="ECO:0007669"/>
    <property type="project" value="InterPro"/>
</dbReference>
<dbReference type="SUPFAM" id="SSF57701">
    <property type="entry name" value="Zn2/Cys6 DNA-binding domain"/>
    <property type="match status" value="1"/>
</dbReference>
<dbReference type="CDD" id="cd10429">
    <property type="entry name" value="GAAP_like"/>
    <property type="match status" value="1"/>
</dbReference>
<feature type="transmembrane region" description="Helical" evidence="6">
    <location>
        <begin position="226"/>
        <end position="244"/>
    </location>
</feature>
<dbReference type="AlphaFoldDB" id="A0A427YK73"/>
<evidence type="ECO:0000313" key="9">
    <source>
        <dbReference type="Proteomes" id="UP000279259"/>
    </source>
</evidence>
<reference evidence="8 9" key="1">
    <citation type="submission" date="2018-11" db="EMBL/GenBank/DDBJ databases">
        <title>Genome sequence of Saitozyma podzolica DSM 27192.</title>
        <authorList>
            <person name="Aliyu H."/>
            <person name="Gorte O."/>
            <person name="Ochsenreither K."/>
        </authorList>
    </citation>
    <scope>NUCLEOTIDE SEQUENCE [LARGE SCALE GENOMIC DNA]</scope>
    <source>
        <strain evidence="8 9">DSM 27192</strain>
    </source>
</reference>
<dbReference type="CDD" id="cd00067">
    <property type="entry name" value="GAL4"/>
    <property type="match status" value="1"/>
</dbReference>
<dbReference type="Pfam" id="PF01027">
    <property type="entry name" value="Bax1-I"/>
    <property type="match status" value="1"/>
</dbReference>
<feature type="region of interest" description="Disordered" evidence="5">
    <location>
        <begin position="404"/>
        <end position="471"/>
    </location>
</feature>
<feature type="compositionally biased region" description="Polar residues" evidence="5">
    <location>
        <begin position="35"/>
        <end position="54"/>
    </location>
</feature>
<evidence type="ECO:0000256" key="6">
    <source>
        <dbReference type="SAM" id="Phobius"/>
    </source>
</evidence>
<feature type="transmembrane region" description="Helical" evidence="6">
    <location>
        <begin position="200"/>
        <end position="220"/>
    </location>
</feature>
<dbReference type="PANTHER" id="PTHR23291">
    <property type="entry name" value="BAX INHIBITOR-RELATED"/>
    <property type="match status" value="1"/>
</dbReference>
<dbReference type="InterPro" id="IPR006214">
    <property type="entry name" value="Bax_inhibitor_1-related"/>
</dbReference>
<feature type="region of interest" description="Disordered" evidence="5">
    <location>
        <begin position="1"/>
        <end position="57"/>
    </location>
</feature>
<feature type="transmembrane region" description="Helical" evidence="6">
    <location>
        <begin position="116"/>
        <end position="134"/>
    </location>
</feature>
<evidence type="ECO:0000256" key="4">
    <source>
        <dbReference type="ARBA" id="ARBA00023136"/>
    </source>
</evidence>
<evidence type="ECO:0000256" key="1">
    <source>
        <dbReference type="ARBA" id="ARBA00004141"/>
    </source>
</evidence>
<name>A0A427YK73_9TREE</name>
<feature type="transmembrane region" description="Helical" evidence="6">
    <location>
        <begin position="141"/>
        <end position="162"/>
    </location>
</feature>
<keyword evidence="2 6" id="KW-0812">Transmembrane</keyword>
<evidence type="ECO:0000259" key="7">
    <source>
        <dbReference type="PROSITE" id="PS50048"/>
    </source>
</evidence>
<dbReference type="Gene3D" id="4.10.240.10">
    <property type="entry name" value="Zn(2)-C6 fungal-type DNA-binding domain"/>
    <property type="match status" value="1"/>
</dbReference>
<protein>
    <recommendedName>
        <fullName evidence="7">Zn(2)-C6 fungal-type domain-containing protein</fullName>
    </recommendedName>
</protein>
<feature type="transmembrane region" description="Helical" evidence="6">
    <location>
        <begin position="168"/>
        <end position="188"/>
    </location>
</feature>